<dbReference type="PANTHER" id="PTHR12706:SF13">
    <property type="entry name" value="PROTEIN FORGETTER 1"/>
    <property type="match status" value="1"/>
</dbReference>
<proteinExistence type="predicted"/>
<reference evidence="1" key="1">
    <citation type="submission" date="2023-03" db="EMBL/GenBank/DDBJ databases">
        <title>Chromosome-scale reference genome and RAD-based genetic map of yellow starthistle (Centaurea solstitialis) reveal putative structural variation and QTLs associated with invader traits.</title>
        <authorList>
            <person name="Reatini B."/>
            <person name="Cang F.A."/>
            <person name="Jiang Q."/>
            <person name="Mckibben M.T.W."/>
            <person name="Barker M.S."/>
            <person name="Rieseberg L.H."/>
            <person name="Dlugosch K.M."/>
        </authorList>
    </citation>
    <scope>NUCLEOTIDE SEQUENCE</scope>
    <source>
        <strain evidence="1">CAN-66</strain>
        <tissue evidence="1">Leaf</tissue>
    </source>
</reference>
<gene>
    <name evidence="1" type="ORF">OSB04_026518</name>
</gene>
<dbReference type="EMBL" id="JARYMX010000007">
    <property type="protein sequence ID" value="KAJ9540012.1"/>
    <property type="molecule type" value="Genomic_DNA"/>
</dbReference>
<keyword evidence="2" id="KW-1185">Reference proteome</keyword>
<protein>
    <submittedName>
        <fullName evidence="1">Uncharacterized protein</fullName>
    </submittedName>
</protein>
<name>A0AA38SVJ7_9ASTR</name>
<dbReference type="Proteomes" id="UP001172457">
    <property type="component" value="Chromosome 7"/>
</dbReference>
<dbReference type="AlphaFoldDB" id="A0AA38SVJ7"/>
<evidence type="ECO:0000313" key="1">
    <source>
        <dbReference type="EMBL" id="KAJ9540012.1"/>
    </source>
</evidence>
<dbReference type="GO" id="GO:0006355">
    <property type="term" value="P:regulation of DNA-templated transcription"/>
    <property type="evidence" value="ECO:0007669"/>
    <property type="project" value="InterPro"/>
</dbReference>
<accession>A0AA38SVJ7</accession>
<dbReference type="PANTHER" id="PTHR12706">
    <property type="entry name" value="STRAWBERRY NOTCH-RELATED"/>
    <property type="match status" value="1"/>
</dbReference>
<dbReference type="GO" id="GO:0042393">
    <property type="term" value="F:histone binding"/>
    <property type="evidence" value="ECO:0007669"/>
    <property type="project" value="TreeGrafter"/>
</dbReference>
<dbReference type="InterPro" id="IPR026741">
    <property type="entry name" value="SNO"/>
</dbReference>
<evidence type="ECO:0000313" key="2">
    <source>
        <dbReference type="Proteomes" id="UP001172457"/>
    </source>
</evidence>
<comment type="caution">
    <text evidence="1">The sequence shown here is derived from an EMBL/GenBank/DDBJ whole genome shotgun (WGS) entry which is preliminary data.</text>
</comment>
<organism evidence="1 2">
    <name type="scientific">Centaurea solstitialis</name>
    <name type="common">yellow star-thistle</name>
    <dbReference type="NCBI Taxonomy" id="347529"/>
    <lineage>
        <taxon>Eukaryota</taxon>
        <taxon>Viridiplantae</taxon>
        <taxon>Streptophyta</taxon>
        <taxon>Embryophyta</taxon>
        <taxon>Tracheophyta</taxon>
        <taxon>Spermatophyta</taxon>
        <taxon>Magnoliopsida</taxon>
        <taxon>eudicotyledons</taxon>
        <taxon>Gunneridae</taxon>
        <taxon>Pentapetalae</taxon>
        <taxon>asterids</taxon>
        <taxon>campanulids</taxon>
        <taxon>Asterales</taxon>
        <taxon>Asteraceae</taxon>
        <taxon>Carduoideae</taxon>
        <taxon>Cardueae</taxon>
        <taxon>Centaureinae</taxon>
        <taxon>Centaurea</taxon>
    </lineage>
</organism>
<dbReference type="GO" id="GO:0005634">
    <property type="term" value="C:nucleus"/>
    <property type="evidence" value="ECO:0007669"/>
    <property type="project" value="TreeGrafter"/>
</dbReference>
<dbReference type="GO" id="GO:0031490">
    <property type="term" value="F:chromatin DNA binding"/>
    <property type="evidence" value="ECO:0007669"/>
    <property type="project" value="TreeGrafter"/>
</dbReference>
<sequence length="190" mass="21086">MQEVMLKSELALCLSSGFGEFNKRVLESATSDFNLHLLMIPCMVVNYNPHKHGTRAANGSPIRWFGYGLIWDRSCSPERSTWIGNCPLFFLSHSAYNYDSSYGKKALLMMYRGIMEQDSLPVVLPNCSSDNPATVRDFIEKGKAALVSVGIVRDTVVGNGKDSGKFSGHIVDSDMHDVGRLLNRLFKTAT</sequence>